<accession>A0A846YJP1</accession>
<dbReference type="SUPFAM" id="SSF50249">
    <property type="entry name" value="Nucleic acid-binding proteins"/>
    <property type="match status" value="1"/>
</dbReference>
<dbReference type="InterPro" id="IPR052513">
    <property type="entry name" value="Thioester_dehydratase-like"/>
</dbReference>
<reference evidence="3 4" key="1">
    <citation type="submission" date="2020-04" db="EMBL/GenBank/DDBJ databases">
        <title>MicrobeNet Type strains.</title>
        <authorList>
            <person name="Nicholson A.C."/>
        </authorList>
    </citation>
    <scope>NUCLEOTIDE SEQUENCE [LARGE SCALE GENOMIC DNA]</scope>
    <source>
        <strain evidence="3 4">JCM 3332</strain>
    </source>
</reference>
<dbReference type="AlphaFoldDB" id="A0A846YJP1"/>
<feature type="domain" description="ChsH2 rubredoxin-like zinc ribbon" evidence="2">
    <location>
        <begin position="17"/>
        <end position="47"/>
    </location>
</feature>
<proteinExistence type="predicted"/>
<evidence type="ECO:0000259" key="2">
    <source>
        <dbReference type="Pfam" id="PF12172"/>
    </source>
</evidence>
<keyword evidence="3" id="KW-0238">DNA-binding</keyword>
<sequence length="138" mass="14885">MQRMIAPEISTWPDGDFRLVGGACGDCEATVFPVQQLCPRCSRPAVEPIDLPNEGVLVAWTTQGFLPGPPYLGDETAKTFVPFGVGLVQLGDVIRVEGRLTENDPHKLEFGMRVGLTTVPLGTDADGNEVLTFAFQPL</sequence>
<dbReference type="InterPro" id="IPR002878">
    <property type="entry name" value="ChsH2_C"/>
</dbReference>
<protein>
    <submittedName>
        <fullName evidence="3">DNA-binding protein</fullName>
    </submittedName>
</protein>
<evidence type="ECO:0000259" key="1">
    <source>
        <dbReference type="Pfam" id="PF01796"/>
    </source>
</evidence>
<comment type="caution">
    <text evidence="3">The sequence shown here is derived from an EMBL/GenBank/DDBJ whole genome shotgun (WGS) entry which is preliminary data.</text>
</comment>
<gene>
    <name evidence="3" type="ORF">HGA15_17235</name>
</gene>
<dbReference type="Pfam" id="PF01796">
    <property type="entry name" value="OB_ChsH2_C"/>
    <property type="match status" value="1"/>
</dbReference>
<dbReference type="PANTHER" id="PTHR34075">
    <property type="entry name" value="BLR3430 PROTEIN"/>
    <property type="match status" value="1"/>
</dbReference>
<name>A0A846YJP1_9NOCA</name>
<dbReference type="PANTHER" id="PTHR34075:SF5">
    <property type="entry name" value="BLR3430 PROTEIN"/>
    <property type="match status" value="1"/>
</dbReference>
<keyword evidence="4" id="KW-1185">Reference proteome</keyword>
<evidence type="ECO:0000313" key="4">
    <source>
        <dbReference type="Proteomes" id="UP000570678"/>
    </source>
</evidence>
<dbReference type="EMBL" id="JAAXOT010000008">
    <property type="protein sequence ID" value="NKY57854.1"/>
    <property type="molecule type" value="Genomic_DNA"/>
</dbReference>
<dbReference type="Proteomes" id="UP000570678">
    <property type="component" value="Unassembled WGS sequence"/>
</dbReference>
<evidence type="ECO:0000313" key="3">
    <source>
        <dbReference type="EMBL" id="NKY57854.1"/>
    </source>
</evidence>
<dbReference type="InterPro" id="IPR012340">
    <property type="entry name" value="NA-bd_OB-fold"/>
</dbReference>
<dbReference type="RefSeq" id="WP_062978326.1">
    <property type="nucleotide sequence ID" value="NZ_JAAXOT010000008.1"/>
</dbReference>
<feature type="domain" description="ChsH2 C-terminal OB-fold" evidence="1">
    <location>
        <begin position="50"/>
        <end position="117"/>
    </location>
</feature>
<dbReference type="InterPro" id="IPR022002">
    <property type="entry name" value="ChsH2_Znr"/>
</dbReference>
<dbReference type="GO" id="GO:0003677">
    <property type="term" value="F:DNA binding"/>
    <property type="evidence" value="ECO:0007669"/>
    <property type="project" value="UniProtKB-KW"/>
</dbReference>
<organism evidence="3 4">
    <name type="scientific">Nocardia flavorosea</name>
    <dbReference type="NCBI Taxonomy" id="53429"/>
    <lineage>
        <taxon>Bacteria</taxon>
        <taxon>Bacillati</taxon>
        <taxon>Actinomycetota</taxon>
        <taxon>Actinomycetes</taxon>
        <taxon>Mycobacteriales</taxon>
        <taxon>Nocardiaceae</taxon>
        <taxon>Nocardia</taxon>
    </lineage>
</organism>
<dbReference type="Pfam" id="PF12172">
    <property type="entry name" value="zf-ChsH2"/>
    <property type="match status" value="1"/>
</dbReference>